<protein>
    <submittedName>
        <fullName evidence="1">Uncharacterized protein</fullName>
    </submittedName>
</protein>
<name>A0A3S1APP5_9CYAN</name>
<proteinExistence type="predicted"/>
<keyword evidence="2" id="KW-1185">Reference proteome</keyword>
<organism evidence="1 2">
    <name type="scientific">Dulcicalothrix desertica PCC 7102</name>
    <dbReference type="NCBI Taxonomy" id="232991"/>
    <lineage>
        <taxon>Bacteria</taxon>
        <taxon>Bacillati</taxon>
        <taxon>Cyanobacteriota</taxon>
        <taxon>Cyanophyceae</taxon>
        <taxon>Nostocales</taxon>
        <taxon>Calotrichaceae</taxon>
        <taxon>Dulcicalothrix</taxon>
    </lineage>
</organism>
<reference evidence="1" key="2">
    <citation type="journal article" date="2019" name="Genome Biol. Evol.">
        <title>Day and night: Metabolic profiles and evolutionary relationships of six axenic non-marine cyanobacteria.</title>
        <authorList>
            <person name="Will S.E."/>
            <person name="Henke P."/>
            <person name="Boedeker C."/>
            <person name="Huang S."/>
            <person name="Brinkmann H."/>
            <person name="Rohde M."/>
            <person name="Jarek M."/>
            <person name="Friedl T."/>
            <person name="Seufert S."/>
            <person name="Schumacher M."/>
            <person name="Overmann J."/>
            <person name="Neumann-Schaal M."/>
            <person name="Petersen J."/>
        </authorList>
    </citation>
    <scope>NUCLEOTIDE SEQUENCE [LARGE SCALE GENOMIC DNA]</scope>
    <source>
        <strain evidence="1">PCC 7102</strain>
    </source>
</reference>
<dbReference type="EMBL" id="RSCL01000004">
    <property type="protein sequence ID" value="RUT07958.1"/>
    <property type="molecule type" value="Genomic_DNA"/>
</dbReference>
<dbReference type="AlphaFoldDB" id="A0A3S1APP5"/>
<dbReference type="Proteomes" id="UP000271624">
    <property type="component" value="Unassembled WGS sequence"/>
</dbReference>
<reference evidence="1" key="1">
    <citation type="submission" date="2018-12" db="EMBL/GenBank/DDBJ databases">
        <authorList>
            <person name="Will S."/>
            <person name="Neumann-Schaal M."/>
            <person name="Henke P."/>
        </authorList>
    </citation>
    <scope>NUCLEOTIDE SEQUENCE</scope>
    <source>
        <strain evidence="1">PCC 7102</strain>
    </source>
</reference>
<comment type="caution">
    <text evidence="1">The sequence shown here is derived from an EMBL/GenBank/DDBJ whole genome shotgun (WGS) entry which is preliminary data.</text>
</comment>
<sequence>MARSKALITSPVKVVPISDKIKVLIGAISNYLLNPKIHHIKNKYAVSLFETQYKKIPL</sequence>
<gene>
    <name evidence="1" type="ORF">DSM106972_022180</name>
</gene>
<evidence type="ECO:0000313" key="1">
    <source>
        <dbReference type="EMBL" id="RUT07958.1"/>
    </source>
</evidence>
<evidence type="ECO:0000313" key="2">
    <source>
        <dbReference type="Proteomes" id="UP000271624"/>
    </source>
</evidence>
<accession>A0A3S1APP5</accession>